<dbReference type="CDD" id="cd02440">
    <property type="entry name" value="AdoMet_MTases"/>
    <property type="match status" value="1"/>
</dbReference>
<protein>
    <submittedName>
        <fullName evidence="2">Class I SAM-dependent methyltransferase</fullName>
    </submittedName>
</protein>
<dbReference type="Proteomes" id="UP000522720">
    <property type="component" value="Unassembled WGS sequence"/>
</dbReference>
<dbReference type="InterPro" id="IPR029063">
    <property type="entry name" value="SAM-dependent_MTases_sf"/>
</dbReference>
<dbReference type="PANTHER" id="PTHR41313:SF1">
    <property type="entry name" value="DNA METHYLASE ADENINE-SPECIFIC DOMAIN-CONTAINING PROTEIN"/>
    <property type="match status" value="1"/>
</dbReference>
<evidence type="ECO:0000259" key="1">
    <source>
        <dbReference type="Pfam" id="PF02384"/>
    </source>
</evidence>
<evidence type="ECO:0000313" key="2">
    <source>
        <dbReference type="EMBL" id="NKZ21058.1"/>
    </source>
</evidence>
<dbReference type="AlphaFoldDB" id="A0A7X6N166"/>
<dbReference type="GO" id="GO:0032259">
    <property type="term" value="P:methylation"/>
    <property type="evidence" value="ECO:0007669"/>
    <property type="project" value="UniProtKB-KW"/>
</dbReference>
<dbReference type="RefSeq" id="WP_168549797.1">
    <property type="nucleotide sequence ID" value="NZ_JAAXPR010000021.1"/>
</dbReference>
<evidence type="ECO:0000313" key="3">
    <source>
        <dbReference type="Proteomes" id="UP000522720"/>
    </source>
</evidence>
<comment type="caution">
    <text evidence="2">The sequence shown here is derived from an EMBL/GenBank/DDBJ whole genome shotgun (WGS) entry which is preliminary data.</text>
</comment>
<dbReference type="Gene3D" id="3.40.50.150">
    <property type="entry name" value="Vaccinia Virus protein VP39"/>
    <property type="match status" value="1"/>
</dbReference>
<dbReference type="GO" id="GO:0003677">
    <property type="term" value="F:DNA binding"/>
    <property type="evidence" value="ECO:0007669"/>
    <property type="project" value="InterPro"/>
</dbReference>
<name>A0A7X6N166_9STRE</name>
<feature type="domain" description="DNA methylase adenine-specific" evidence="1">
    <location>
        <begin position="69"/>
        <end position="293"/>
    </location>
</feature>
<dbReference type="Gene3D" id="1.10.150.470">
    <property type="match status" value="1"/>
</dbReference>
<dbReference type="GO" id="GO:0008170">
    <property type="term" value="F:N-methyltransferase activity"/>
    <property type="evidence" value="ECO:0007669"/>
    <property type="project" value="InterPro"/>
</dbReference>
<accession>A0A7X6N166</accession>
<dbReference type="SUPFAM" id="SSF53335">
    <property type="entry name" value="S-adenosyl-L-methionine-dependent methyltransferases"/>
    <property type="match status" value="1"/>
</dbReference>
<keyword evidence="2" id="KW-0489">Methyltransferase</keyword>
<dbReference type="PANTHER" id="PTHR41313">
    <property type="entry name" value="ADENINE-SPECIFIC METHYLTRANSFERASE"/>
    <property type="match status" value="1"/>
</dbReference>
<dbReference type="Pfam" id="PF02384">
    <property type="entry name" value="N6_Mtase"/>
    <property type="match status" value="1"/>
</dbReference>
<dbReference type="InterPro" id="IPR003356">
    <property type="entry name" value="DNA_methylase_A-5"/>
</dbReference>
<gene>
    <name evidence="2" type="ORF">HF992_09490</name>
</gene>
<dbReference type="InterPro" id="IPR052933">
    <property type="entry name" value="DNA_Protect_Modify"/>
</dbReference>
<dbReference type="EMBL" id="JAAXPR010000021">
    <property type="protein sequence ID" value="NKZ21058.1"/>
    <property type="molecule type" value="Genomic_DNA"/>
</dbReference>
<reference evidence="2 3" key="1">
    <citation type="submission" date="2020-04" db="EMBL/GenBank/DDBJ databases">
        <title>MicrobeNet Type strains.</title>
        <authorList>
            <person name="Nicholson A.C."/>
        </authorList>
    </citation>
    <scope>NUCLEOTIDE SEQUENCE [LARGE SCALE GENOMIC DNA]</scope>
    <source>
        <strain evidence="2 3">CCUG 69612</strain>
    </source>
</reference>
<sequence>MNFEKIEEAYELLLENVQTLQNQLMTNSYDALIEQNMAYTKQALLEDGGLNANNDKLRQLKLTQEEWRRVYQFLFIKLNQSEPLQYNHQFTPDSIGLLLVFILDCLFEKDKLEVIEIGSGTGNLAFTMVNHSSKTLDYLGIELDDLLIDLSASMADVMAIDLRLVQGDAIRPHLLKTSDVILSDLPIGYYPDDVIASRFRLAAPEGHTYAHHLLMAQGIKYLKADGYGIFLAPNDLLTSPQSYLFKQWLGTEAQLVAVISLPEGFFGKKELAKSLFILQKQTGKAQETFVYPLHSLQDREALQAFMEAFKKWSREGAK</sequence>
<organism evidence="2 3">
    <name type="scientific">Streptococcus ovuberis</name>
    <dbReference type="NCBI Taxonomy" id="1936207"/>
    <lineage>
        <taxon>Bacteria</taxon>
        <taxon>Bacillati</taxon>
        <taxon>Bacillota</taxon>
        <taxon>Bacilli</taxon>
        <taxon>Lactobacillales</taxon>
        <taxon>Streptococcaceae</taxon>
        <taxon>Streptococcus</taxon>
    </lineage>
</organism>
<keyword evidence="2" id="KW-0808">Transferase</keyword>
<proteinExistence type="predicted"/>
<keyword evidence="3" id="KW-1185">Reference proteome</keyword>